<keyword evidence="1" id="KW-1133">Transmembrane helix</keyword>
<comment type="caution">
    <text evidence="2">The sequence shown here is derived from an EMBL/GenBank/DDBJ whole genome shotgun (WGS) entry which is preliminary data.</text>
</comment>
<feature type="transmembrane region" description="Helical" evidence="1">
    <location>
        <begin position="59"/>
        <end position="77"/>
    </location>
</feature>
<accession>A0A151KTM0</accession>
<feature type="transmembrane region" description="Helical" evidence="1">
    <location>
        <begin position="21"/>
        <end position="39"/>
    </location>
</feature>
<feature type="transmembrane region" description="Helical" evidence="1">
    <location>
        <begin position="117"/>
        <end position="136"/>
    </location>
</feature>
<reference evidence="3" key="1">
    <citation type="submission" date="2015-12" db="EMBL/GenBank/DDBJ databases">
        <authorList>
            <person name="Shamseldin A."/>
            <person name="Moawad H."/>
            <person name="Abd El-Rahim W.M."/>
            <person name="Sadowsky M.J."/>
        </authorList>
    </citation>
    <scope>NUCLEOTIDE SEQUENCE [LARGE SCALE GENOMIC DNA]</scope>
    <source>
        <strain evidence="3">2538-88</strain>
    </source>
</reference>
<evidence type="ECO:0000256" key="1">
    <source>
        <dbReference type="SAM" id="Phobius"/>
    </source>
</evidence>
<gene>
    <name evidence="2" type="ORF">ATY37_20655</name>
</gene>
<evidence type="ECO:0000313" key="3">
    <source>
        <dbReference type="Proteomes" id="UP000075346"/>
    </source>
</evidence>
<evidence type="ECO:0000313" key="2">
    <source>
        <dbReference type="EMBL" id="KYN82591.1"/>
    </source>
</evidence>
<dbReference type="RefSeq" id="WP_061897965.1">
    <property type="nucleotide sequence ID" value="NZ_LOBR01000098.1"/>
</dbReference>
<name>A0A151KTM0_9VIBR</name>
<keyword evidence="1" id="KW-0472">Membrane</keyword>
<sequence length="143" mass="16334">MSENNEANDFKLPNICVWSFKVFYMVTSYTLCSMLFLFLPTSGYIVDSYLQQPEFVEKSGAFIVMLGFLLTIKYRVVMSARNYTSYRVALKGAMVLDSVHSNKLEYDKVMSVVKTEVLGIWCILIGSVINIFGKYIPLLSWCS</sequence>
<dbReference type="AlphaFoldDB" id="A0A151KTM0"/>
<dbReference type="EMBL" id="LOBR01000098">
    <property type="protein sequence ID" value="KYN82591.1"/>
    <property type="molecule type" value="Genomic_DNA"/>
</dbReference>
<proteinExistence type="predicted"/>
<protein>
    <submittedName>
        <fullName evidence="2">Uncharacterized protein</fullName>
    </submittedName>
</protein>
<organism evidence="2 3">
    <name type="scientific">Vibrio cidicii</name>
    <dbReference type="NCBI Taxonomy" id="1763883"/>
    <lineage>
        <taxon>Bacteria</taxon>
        <taxon>Pseudomonadati</taxon>
        <taxon>Pseudomonadota</taxon>
        <taxon>Gammaproteobacteria</taxon>
        <taxon>Vibrionales</taxon>
        <taxon>Vibrionaceae</taxon>
        <taxon>Vibrio</taxon>
    </lineage>
</organism>
<keyword evidence="1" id="KW-0812">Transmembrane</keyword>
<dbReference type="Proteomes" id="UP000075346">
    <property type="component" value="Unassembled WGS sequence"/>
</dbReference>